<keyword evidence="5 8" id="KW-0863">Zinc-finger</keyword>
<dbReference type="InterPro" id="IPR023321">
    <property type="entry name" value="PINIT"/>
</dbReference>
<keyword evidence="3" id="KW-0808">Transferase</keyword>
<dbReference type="GO" id="GO:0016925">
    <property type="term" value="P:protein sumoylation"/>
    <property type="evidence" value="ECO:0007669"/>
    <property type="project" value="UniProtKB-UniPathway"/>
</dbReference>
<dbReference type="OrthoDB" id="10263264at2759"/>
<dbReference type="UniPathway" id="UPA00886"/>
<evidence type="ECO:0000256" key="4">
    <source>
        <dbReference type="ARBA" id="ARBA00022723"/>
    </source>
</evidence>
<dbReference type="PANTHER" id="PTHR10782:SF94">
    <property type="entry name" value="SUPPRESSOR OF VARIEGATION 2-10, ISOFORM I"/>
    <property type="match status" value="1"/>
</dbReference>
<dbReference type="Proteomes" id="UP000475862">
    <property type="component" value="Unassembled WGS sequence"/>
</dbReference>
<evidence type="ECO:0000256" key="7">
    <source>
        <dbReference type="ARBA" id="ARBA00022833"/>
    </source>
</evidence>
<dbReference type="GO" id="GO:0006357">
    <property type="term" value="P:regulation of transcription by RNA polymerase II"/>
    <property type="evidence" value="ECO:0007669"/>
    <property type="project" value="TreeGrafter"/>
</dbReference>
<keyword evidence="6" id="KW-0833">Ubl conjugation pathway</keyword>
<dbReference type="PANTHER" id="PTHR10782">
    <property type="entry name" value="ZINC FINGER MIZ DOMAIN-CONTAINING PROTEIN"/>
    <property type="match status" value="1"/>
</dbReference>
<dbReference type="InterPro" id="IPR004181">
    <property type="entry name" value="Znf_MIZ"/>
</dbReference>
<name>A0A6G0T4J6_APHGL</name>
<dbReference type="GO" id="GO:0008270">
    <property type="term" value="F:zinc ion binding"/>
    <property type="evidence" value="ECO:0007669"/>
    <property type="project" value="UniProtKB-KW"/>
</dbReference>
<comment type="caution">
    <text evidence="10">The sequence shown here is derived from an EMBL/GenBank/DDBJ whole genome shotgun (WGS) entry which is preliminary data.</text>
</comment>
<dbReference type="InterPro" id="IPR013083">
    <property type="entry name" value="Znf_RING/FYVE/PHD"/>
</dbReference>
<dbReference type="Pfam" id="PF02891">
    <property type="entry name" value="zf-MIZ"/>
    <property type="match status" value="1"/>
</dbReference>
<comment type="pathway">
    <text evidence="1">Protein modification; protein sumoylation.</text>
</comment>
<evidence type="ECO:0000313" key="10">
    <source>
        <dbReference type="EMBL" id="KAE9525445.1"/>
    </source>
</evidence>
<evidence type="ECO:0000256" key="5">
    <source>
        <dbReference type="ARBA" id="ARBA00022771"/>
    </source>
</evidence>
<evidence type="ECO:0000256" key="8">
    <source>
        <dbReference type="PROSITE-ProRule" id="PRU00452"/>
    </source>
</evidence>
<evidence type="ECO:0000313" key="11">
    <source>
        <dbReference type="Proteomes" id="UP000475862"/>
    </source>
</evidence>
<dbReference type="Pfam" id="PF14324">
    <property type="entry name" value="PINIT"/>
    <property type="match status" value="1"/>
</dbReference>
<sequence length="423" mass="49182">MLQQYDYCSVARCDRSYKFGTEFFGTVGYDQCPYSNVYDYDHKCNKNVFILFFLVTMSLSKKRAVLSYMDIIDLIKHCKFEKIPFYENIKEIVKLTPLRGIVEQCTLVIIDRPRDMVEQEFLLRMTVDQINTIALNCDISNPKQKYLYQFQIRICQIGLGCSEVTDEFPDKLFIQVGTKTWSYTVSDKQFKKKKFGHPIDCTEEIQLCPYVTNSIKINWVPNGKHYAIEMNIVKKISADTLIEKLLSKEGRSSEDTKNEIINKLTDVDPDLATTSNHFSLLCPLTKTRMNLPAKSINCDHIKCFDASTFIKLNELNLTWLCPICHVSCLYDEIKVENYFLEIVKSSRLEDDDNEIVIHNDGSWEKVLNTINTLVTEVKHIDFMDLDSDDEESIEPKKESKAEYSKFSEFIDLVDEDEEPPKKN</sequence>
<dbReference type="InterPro" id="IPR038654">
    <property type="entry name" value="PINIT_sf"/>
</dbReference>
<feature type="domain" description="SP-RING-type" evidence="9">
    <location>
        <begin position="267"/>
        <end position="348"/>
    </location>
</feature>
<evidence type="ECO:0000256" key="1">
    <source>
        <dbReference type="ARBA" id="ARBA00004718"/>
    </source>
</evidence>
<dbReference type="AlphaFoldDB" id="A0A6G0T4J6"/>
<accession>A0A6G0T4J6</accession>
<keyword evidence="4" id="KW-0479">Metal-binding</keyword>
<dbReference type="Gene3D" id="3.30.40.10">
    <property type="entry name" value="Zinc/RING finger domain, C3HC4 (zinc finger)"/>
    <property type="match status" value="1"/>
</dbReference>
<keyword evidence="7" id="KW-0862">Zinc</keyword>
<keyword evidence="11" id="KW-1185">Reference proteome</keyword>
<comment type="similarity">
    <text evidence="2">Belongs to the PIAS family.</text>
</comment>
<dbReference type="Gene3D" id="2.60.120.780">
    <property type="entry name" value="PINIT domain"/>
    <property type="match status" value="1"/>
</dbReference>
<evidence type="ECO:0000256" key="2">
    <source>
        <dbReference type="ARBA" id="ARBA00005383"/>
    </source>
</evidence>
<protein>
    <recommendedName>
        <fullName evidence="9">SP-RING-type domain-containing protein</fullName>
    </recommendedName>
</protein>
<evidence type="ECO:0000256" key="6">
    <source>
        <dbReference type="ARBA" id="ARBA00022786"/>
    </source>
</evidence>
<organism evidence="10 11">
    <name type="scientific">Aphis glycines</name>
    <name type="common">Soybean aphid</name>
    <dbReference type="NCBI Taxonomy" id="307491"/>
    <lineage>
        <taxon>Eukaryota</taxon>
        <taxon>Metazoa</taxon>
        <taxon>Ecdysozoa</taxon>
        <taxon>Arthropoda</taxon>
        <taxon>Hexapoda</taxon>
        <taxon>Insecta</taxon>
        <taxon>Pterygota</taxon>
        <taxon>Neoptera</taxon>
        <taxon>Paraneoptera</taxon>
        <taxon>Hemiptera</taxon>
        <taxon>Sternorrhyncha</taxon>
        <taxon>Aphidomorpha</taxon>
        <taxon>Aphidoidea</taxon>
        <taxon>Aphididae</taxon>
        <taxon>Aphidini</taxon>
        <taxon>Aphis</taxon>
        <taxon>Aphis</taxon>
    </lineage>
</organism>
<gene>
    <name evidence="10" type="ORF">AGLY_014245</name>
</gene>
<evidence type="ECO:0000259" key="9">
    <source>
        <dbReference type="PROSITE" id="PS51044"/>
    </source>
</evidence>
<proteinExistence type="inferred from homology"/>
<dbReference type="CDD" id="cd16650">
    <property type="entry name" value="SP-RING_PIAS-like"/>
    <property type="match status" value="1"/>
</dbReference>
<dbReference type="EMBL" id="VYZN01000060">
    <property type="protein sequence ID" value="KAE9525445.1"/>
    <property type="molecule type" value="Genomic_DNA"/>
</dbReference>
<dbReference type="GO" id="GO:0061665">
    <property type="term" value="F:SUMO ligase activity"/>
    <property type="evidence" value="ECO:0007669"/>
    <property type="project" value="TreeGrafter"/>
</dbReference>
<dbReference type="PROSITE" id="PS51044">
    <property type="entry name" value="ZF_SP_RING"/>
    <property type="match status" value="1"/>
</dbReference>
<reference evidence="10 11" key="1">
    <citation type="submission" date="2019-08" db="EMBL/GenBank/DDBJ databases">
        <title>The genome of the soybean aphid Biotype 1, its phylome, world population structure and adaptation to the North American continent.</title>
        <authorList>
            <person name="Giordano R."/>
            <person name="Donthu R.K."/>
            <person name="Hernandez A.G."/>
            <person name="Wright C.L."/>
            <person name="Zimin A.V."/>
        </authorList>
    </citation>
    <scope>NUCLEOTIDE SEQUENCE [LARGE SCALE GENOMIC DNA]</scope>
    <source>
        <tissue evidence="10">Whole aphids</tissue>
    </source>
</reference>
<dbReference type="GO" id="GO:0000785">
    <property type="term" value="C:chromatin"/>
    <property type="evidence" value="ECO:0007669"/>
    <property type="project" value="TreeGrafter"/>
</dbReference>
<evidence type="ECO:0000256" key="3">
    <source>
        <dbReference type="ARBA" id="ARBA00022679"/>
    </source>
</evidence>
<dbReference type="GO" id="GO:0003712">
    <property type="term" value="F:transcription coregulator activity"/>
    <property type="evidence" value="ECO:0007669"/>
    <property type="project" value="TreeGrafter"/>
</dbReference>